<feature type="transmembrane region" description="Helical" evidence="1">
    <location>
        <begin position="29"/>
        <end position="49"/>
    </location>
</feature>
<keyword evidence="1" id="KW-1133">Transmembrane helix</keyword>
<gene>
    <name evidence="2" type="primary">orf217</name>
</gene>
<keyword evidence="1" id="KW-0812">Transmembrane</keyword>
<proteinExistence type="predicted"/>
<evidence type="ECO:0000313" key="2">
    <source>
        <dbReference type="EMBL" id="AFZ64056.1"/>
    </source>
</evidence>
<geneLocation type="mitochondrion" evidence="2"/>
<protein>
    <submittedName>
        <fullName evidence="2">Uncharacterized protein</fullName>
    </submittedName>
</protein>
<sequence>MNNKIIINNIFDFLKEIFTNETKLKIIRVYVLFIALLEITILIDLHLYFKFFIRGELISNMLFVLEIITIIINVMLYIGINLRLCQICSFVTGVCVCDARYILFDKSGNFTLNLTVIFTIGGVYFVQNDEVVSTLKTHYSSDANYMWSGFIFEHRLFIFFQEVNFSILFKRVDEHKIDDTLIYQIIDFFVIEGLCKERGIEKAQRISKGEMCLQFQA</sequence>
<feature type="transmembrane region" description="Helical" evidence="1">
    <location>
        <begin position="110"/>
        <end position="126"/>
    </location>
</feature>
<dbReference type="EMBL" id="KC121006">
    <property type="protein sequence ID" value="AFZ64056.1"/>
    <property type="molecule type" value="Genomic_DNA"/>
</dbReference>
<evidence type="ECO:0000256" key="1">
    <source>
        <dbReference type="SAM" id="Phobius"/>
    </source>
</evidence>
<name>T1QE00_9EUKA</name>
<accession>T1QE00</accession>
<feature type="transmembrane region" description="Helical" evidence="1">
    <location>
        <begin position="87"/>
        <end position="104"/>
    </location>
</feature>
<feature type="transmembrane region" description="Helical" evidence="1">
    <location>
        <begin position="61"/>
        <end position="80"/>
    </location>
</feature>
<dbReference type="AlphaFoldDB" id="T1QE00"/>
<keyword evidence="1" id="KW-0472">Membrane</keyword>
<keyword evidence="2" id="KW-0496">Mitochondrion</keyword>
<organism evidence="2">
    <name type="scientific">Phalansterium sp. PJK-2012</name>
    <dbReference type="NCBI Taxonomy" id="1267188"/>
    <lineage>
        <taxon>Eukaryota</taxon>
        <taxon>Amoebozoa</taxon>
        <taxon>Evosea</taxon>
        <taxon>Variosea</taxon>
        <taxon>Phalansterium</taxon>
    </lineage>
</organism>
<reference evidence="2" key="1">
    <citation type="journal article" date="2013" name="Protist Genomics">
        <title>The complete mitochondrial genome from an unidentified Phalansterium species.</title>
        <authorList>
            <person name="Pombert J.-F."/>
            <person name="Smirnov A."/>
            <person name="James E.R."/>
            <person name="Janouskovec J."/>
            <person name="Gray M.W."/>
            <person name="Keeling P.J."/>
        </authorList>
    </citation>
    <scope>NUCLEOTIDE SEQUENCE</scope>
    <source>
        <strain evidence="2">UTEX1284</strain>
    </source>
</reference>